<keyword evidence="2" id="KW-1185">Reference proteome</keyword>
<name>A0A2H3CQL0_ARMGA</name>
<evidence type="ECO:0000313" key="1">
    <source>
        <dbReference type="EMBL" id="PBK80708.1"/>
    </source>
</evidence>
<dbReference type="EMBL" id="KZ293741">
    <property type="protein sequence ID" value="PBK80708.1"/>
    <property type="molecule type" value="Genomic_DNA"/>
</dbReference>
<reference evidence="2" key="1">
    <citation type="journal article" date="2017" name="Nat. Ecol. Evol.">
        <title>Genome expansion and lineage-specific genetic innovations in the forest pathogenic fungi Armillaria.</title>
        <authorList>
            <person name="Sipos G."/>
            <person name="Prasanna A.N."/>
            <person name="Walter M.C."/>
            <person name="O'Connor E."/>
            <person name="Balint B."/>
            <person name="Krizsan K."/>
            <person name="Kiss B."/>
            <person name="Hess J."/>
            <person name="Varga T."/>
            <person name="Slot J."/>
            <person name="Riley R."/>
            <person name="Boka B."/>
            <person name="Rigling D."/>
            <person name="Barry K."/>
            <person name="Lee J."/>
            <person name="Mihaltcheva S."/>
            <person name="LaButti K."/>
            <person name="Lipzen A."/>
            <person name="Waldron R."/>
            <person name="Moloney N.M."/>
            <person name="Sperisen C."/>
            <person name="Kredics L."/>
            <person name="Vagvoelgyi C."/>
            <person name="Patrignani A."/>
            <person name="Fitzpatrick D."/>
            <person name="Nagy I."/>
            <person name="Doyle S."/>
            <person name="Anderson J.B."/>
            <person name="Grigoriev I.V."/>
            <person name="Gueldener U."/>
            <person name="Muensterkoetter M."/>
            <person name="Nagy L.G."/>
        </authorList>
    </citation>
    <scope>NUCLEOTIDE SEQUENCE [LARGE SCALE GENOMIC DNA]</scope>
    <source>
        <strain evidence="2">Ar21-2</strain>
    </source>
</reference>
<dbReference type="AlphaFoldDB" id="A0A2H3CQL0"/>
<dbReference type="Proteomes" id="UP000217790">
    <property type="component" value="Unassembled WGS sequence"/>
</dbReference>
<evidence type="ECO:0000313" key="2">
    <source>
        <dbReference type="Proteomes" id="UP000217790"/>
    </source>
</evidence>
<accession>A0A2H3CQL0</accession>
<proteinExistence type="predicted"/>
<organism evidence="1 2">
    <name type="scientific">Armillaria gallica</name>
    <name type="common">Bulbous honey fungus</name>
    <name type="synonym">Armillaria bulbosa</name>
    <dbReference type="NCBI Taxonomy" id="47427"/>
    <lineage>
        <taxon>Eukaryota</taxon>
        <taxon>Fungi</taxon>
        <taxon>Dikarya</taxon>
        <taxon>Basidiomycota</taxon>
        <taxon>Agaricomycotina</taxon>
        <taxon>Agaricomycetes</taxon>
        <taxon>Agaricomycetidae</taxon>
        <taxon>Agaricales</taxon>
        <taxon>Marasmiineae</taxon>
        <taxon>Physalacriaceae</taxon>
        <taxon>Armillaria</taxon>
    </lineage>
</organism>
<gene>
    <name evidence="1" type="ORF">ARMGADRAFT_1039862</name>
</gene>
<protein>
    <submittedName>
        <fullName evidence="1">Uncharacterized protein</fullName>
    </submittedName>
</protein>
<sequence>MTLRSAKIVLIASKEYALVHNVDFWAAHELEEVTVMCEQEMLGNVVHWLKTAESDQLLAIDVSVIIHHHNLNLDALTRLDKDFKVQPCKAFKMFGLHRVPMHAFAATSRSSMVMYKEEVFNLGSLTLPHFYSCDKYSFYWSFKGKGGLNEHFKEKPVQLQISCASGTSWFLHGFAVPEDIYFYIIILHRLGPINYMFWVQDIKKNNG</sequence>
<dbReference type="InParanoid" id="A0A2H3CQL0"/>